<evidence type="ECO:0000256" key="3">
    <source>
        <dbReference type="ARBA" id="ARBA00022722"/>
    </source>
</evidence>
<dbReference type="GO" id="GO:0008855">
    <property type="term" value="F:exodeoxyribonuclease VII activity"/>
    <property type="evidence" value="ECO:0007669"/>
    <property type="project" value="UniProtKB-UniRule"/>
</dbReference>
<dbReference type="RefSeq" id="WP_160753230.1">
    <property type="nucleotide sequence ID" value="NZ_WTYA01000006.1"/>
</dbReference>
<evidence type="ECO:0000256" key="2">
    <source>
        <dbReference type="ARBA" id="ARBA00022490"/>
    </source>
</evidence>
<dbReference type="InterPro" id="IPR037004">
    <property type="entry name" value="Exonuc_VII_ssu_sf"/>
</dbReference>
<dbReference type="NCBIfam" id="TIGR01280">
    <property type="entry name" value="xseB"/>
    <property type="match status" value="1"/>
</dbReference>
<comment type="similarity">
    <text evidence="1 6">Belongs to the XseB family.</text>
</comment>
<comment type="catalytic activity">
    <reaction evidence="6">
        <text>Exonucleolytic cleavage in either 5'- to 3'- or 3'- to 5'-direction to yield nucleoside 5'-phosphates.</text>
        <dbReference type="EC" id="3.1.11.6"/>
    </reaction>
</comment>
<keyword evidence="8" id="KW-1185">Reference proteome</keyword>
<dbReference type="SUPFAM" id="SSF116842">
    <property type="entry name" value="XseB-like"/>
    <property type="match status" value="1"/>
</dbReference>
<dbReference type="Proteomes" id="UP000439780">
    <property type="component" value="Unassembled WGS sequence"/>
</dbReference>
<comment type="caution">
    <text evidence="7">The sequence shown here is derived from an EMBL/GenBank/DDBJ whole genome shotgun (WGS) entry which is preliminary data.</text>
</comment>
<evidence type="ECO:0000313" key="7">
    <source>
        <dbReference type="EMBL" id="MXP28926.1"/>
    </source>
</evidence>
<dbReference type="Pfam" id="PF02609">
    <property type="entry name" value="Exonuc_VII_S"/>
    <property type="match status" value="1"/>
</dbReference>
<reference evidence="7 8" key="1">
    <citation type="submission" date="2019-12" db="EMBL/GenBank/DDBJ databases">
        <title>Genomic-based taxomic classification of the family Erythrobacteraceae.</title>
        <authorList>
            <person name="Xu L."/>
        </authorList>
    </citation>
    <scope>NUCLEOTIDE SEQUENCE [LARGE SCALE GENOMIC DNA]</scope>
    <source>
        <strain evidence="7 8">KEMB 9005-328</strain>
    </source>
</reference>
<gene>
    <name evidence="6" type="primary">xseB</name>
    <name evidence="7" type="ORF">GRI58_08830</name>
</gene>
<dbReference type="EMBL" id="WTYA01000006">
    <property type="protein sequence ID" value="MXP28926.1"/>
    <property type="molecule type" value="Genomic_DNA"/>
</dbReference>
<dbReference type="GO" id="GO:0009318">
    <property type="term" value="C:exodeoxyribonuclease VII complex"/>
    <property type="evidence" value="ECO:0007669"/>
    <property type="project" value="UniProtKB-UniRule"/>
</dbReference>
<protein>
    <recommendedName>
        <fullName evidence="6">Exodeoxyribonuclease 7 small subunit</fullName>
        <ecNumber evidence="6">3.1.11.6</ecNumber>
    </recommendedName>
    <alternativeName>
        <fullName evidence="6">Exodeoxyribonuclease VII small subunit</fullName>
        <shortName evidence="6">Exonuclease VII small subunit</shortName>
    </alternativeName>
</protein>
<dbReference type="OrthoDB" id="9808145at2"/>
<comment type="subcellular location">
    <subcellularLocation>
        <location evidence="6">Cytoplasm</location>
    </subcellularLocation>
</comment>
<comment type="subunit">
    <text evidence="6">Heterooligomer composed of large and small subunits.</text>
</comment>
<dbReference type="InterPro" id="IPR003761">
    <property type="entry name" value="Exonuc_VII_S"/>
</dbReference>
<dbReference type="NCBIfam" id="NF002139">
    <property type="entry name" value="PRK00977.1-3"/>
    <property type="match status" value="1"/>
</dbReference>
<accession>A0A845AK50</accession>
<evidence type="ECO:0000256" key="4">
    <source>
        <dbReference type="ARBA" id="ARBA00022801"/>
    </source>
</evidence>
<sequence length="83" mass="8933">MTDAVDDIATMSFEDALRALEGIVKRLESGEVPLDESIALYERGENFRLHCQARLDAAQARIEKIVAGPDGKPAGTTPFDAAS</sequence>
<keyword evidence="3 6" id="KW-0540">Nuclease</keyword>
<organism evidence="7 8">
    <name type="scientific">Qipengyuania algicida</name>
    <dbReference type="NCBI Taxonomy" id="1836209"/>
    <lineage>
        <taxon>Bacteria</taxon>
        <taxon>Pseudomonadati</taxon>
        <taxon>Pseudomonadota</taxon>
        <taxon>Alphaproteobacteria</taxon>
        <taxon>Sphingomonadales</taxon>
        <taxon>Erythrobacteraceae</taxon>
        <taxon>Qipengyuania</taxon>
    </lineage>
</organism>
<dbReference type="HAMAP" id="MF_00337">
    <property type="entry name" value="Exonuc_7_S"/>
    <property type="match status" value="1"/>
</dbReference>
<dbReference type="PANTHER" id="PTHR34137:SF1">
    <property type="entry name" value="EXODEOXYRIBONUCLEASE 7 SMALL SUBUNIT"/>
    <property type="match status" value="1"/>
</dbReference>
<dbReference type="EC" id="3.1.11.6" evidence="6"/>
<name>A0A845AK50_9SPHN</name>
<keyword evidence="2 6" id="KW-0963">Cytoplasm</keyword>
<dbReference type="AlphaFoldDB" id="A0A845AK50"/>
<keyword evidence="5 6" id="KW-0269">Exonuclease</keyword>
<proteinExistence type="inferred from homology"/>
<comment type="function">
    <text evidence="6">Bidirectionally degrades single-stranded DNA into large acid-insoluble oligonucleotides, which are then degraded further into small acid-soluble oligonucleotides.</text>
</comment>
<evidence type="ECO:0000256" key="5">
    <source>
        <dbReference type="ARBA" id="ARBA00022839"/>
    </source>
</evidence>
<dbReference type="Gene3D" id="1.10.287.1040">
    <property type="entry name" value="Exonuclease VII, small subunit"/>
    <property type="match status" value="1"/>
</dbReference>
<evidence type="ECO:0000313" key="8">
    <source>
        <dbReference type="Proteomes" id="UP000439780"/>
    </source>
</evidence>
<evidence type="ECO:0000256" key="6">
    <source>
        <dbReference type="HAMAP-Rule" id="MF_00337"/>
    </source>
</evidence>
<evidence type="ECO:0000256" key="1">
    <source>
        <dbReference type="ARBA" id="ARBA00009998"/>
    </source>
</evidence>
<dbReference type="PANTHER" id="PTHR34137">
    <property type="entry name" value="EXODEOXYRIBONUCLEASE 7 SMALL SUBUNIT"/>
    <property type="match status" value="1"/>
</dbReference>
<dbReference type="GO" id="GO:0006308">
    <property type="term" value="P:DNA catabolic process"/>
    <property type="evidence" value="ECO:0007669"/>
    <property type="project" value="UniProtKB-UniRule"/>
</dbReference>
<keyword evidence="4 6" id="KW-0378">Hydrolase</keyword>
<dbReference type="GO" id="GO:0005829">
    <property type="term" value="C:cytosol"/>
    <property type="evidence" value="ECO:0007669"/>
    <property type="project" value="TreeGrafter"/>
</dbReference>
<dbReference type="PIRSF" id="PIRSF006488">
    <property type="entry name" value="Exonuc_VII_S"/>
    <property type="match status" value="1"/>
</dbReference>